<dbReference type="PATRIC" id="fig|997355.3.peg.715"/>
<dbReference type="HOGENOM" id="CLU_2635183_0_0_11"/>
<evidence type="ECO:0000313" key="2">
    <source>
        <dbReference type="Proteomes" id="UP000005332"/>
    </source>
</evidence>
<sequence length="77" mass="8492">MIAEAADQLVTDTPSLADCFLAAASRSDVDQFFLETDRGRPGRVFWYAGSLVGTFDDIPSWLAAMAVYLDEETQENL</sequence>
<proteinExistence type="predicted"/>
<dbReference type="RefSeq" id="WP_004809495.1">
    <property type="nucleotide sequence ID" value="NZ_JH165054.1"/>
</dbReference>
<comment type="caution">
    <text evidence="1">The sequence shown here is derived from an EMBL/GenBank/DDBJ whole genome shotgun (WGS) entry which is preliminary data.</text>
</comment>
<name>G4CW24_9ACTN</name>
<keyword evidence="2" id="KW-1185">Reference proteome</keyword>
<reference evidence="1 2" key="1">
    <citation type="submission" date="2011-06" db="EMBL/GenBank/DDBJ databases">
        <authorList>
            <person name="Muzny D."/>
            <person name="Qin X."/>
            <person name="Deng J."/>
            <person name="Jiang H."/>
            <person name="Liu Y."/>
            <person name="Qu J."/>
            <person name="Song X.-Z."/>
            <person name="Zhang L."/>
            <person name="Thornton R."/>
            <person name="Coyle M."/>
            <person name="Francisco L."/>
            <person name="Jackson L."/>
            <person name="Javaid M."/>
            <person name="Korchina V."/>
            <person name="Kovar C."/>
            <person name="Mata R."/>
            <person name="Mathew T."/>
            <person name="Ngo R."/>
            <person name="Nguyen L."/>
            <person name="Nguyen N."/>
            <person name="Okwuonu G."/>
            <person name="Ongeri F."/>
            <person name="Pham C."/>
            <person name="Simmons D."/>
            <person name="Wilczek-Boney K."/>
            <person name="Hale W."/>
            <person name="Jakkamsetti A."/>
            <person name="Pham P."/>
            <person name="Ruth R."/>
            <person name="San Lucas F."/>
            <person name="Warren J."/>
            <person name="Zhang J."/>
            <person name="Zhao Z."/>
            <person name="Zhou C."/>
            <person name="Zhu D."/>
            <person name="Lee S."/>
            <person name="Bess C."/>
            <person name="Blankenburg K."/>
            <person name="Forbes L."/>
            <person name="Fu Q."/>
            <person name="Gubbala S."/>
            <person name="Hirani K."/>
            <person name="Jayaseelan J.C."/>
            <person name="Lara F."/>
            <person name="Munidasa M."/>
            <person name="Palculict T."/>
            <person name="Patil S."/>
            <person name="Pu L.-L."/>
            <person name="Saada N."/>
            <person name="Tang L."/>
            <person name="Weissenberger G."/>
            <person name="Zhu Y."/>
            <person name="Hemphill L."/>
            <person name="Shang Y."/>
            <person name="Youmans B."/>
            <person name="Ayvaz T."/>
            <person name="Ross M."/>
            <person name="Santibanez J."/>
            <person name="Aqrawi P."/>
            <person name="Gross S."/>
            <person name="Joshi V."/>
            <person name="Fowler G."/>
            <person name="Nazareth L."/>
            <person name="Reid J."/>
            <person name="Worley K."/>
            <person name="Petrosino J."/>
            <person name="Highlander S."/>
            <person name="Gibbs R."/>
        </authorList>
    </citation>
    <scope>NUCLEOTIDE SEQUENCE [LARGE SCALE GENOMIC DNA]</scope>
    <source>
        <strain evidence="1 2">ATCC 25577</strain>
    </source>
</reference>
<dbReference type="AlphaFoldDB" id="G4CW24"/>
<accession>G4CW24</accession>
<dbReference type="EMBL" id="AGBA01000008">
    <property type="protein sequence ID" value="EGY78378.1"/>
    <property type="molecule type" value="Genomic_DNA"/>
</dbReference>
<evidence type="ECO:0000313" key="1">
    <source>
        <dbReference type="EMBL" id="EGY78378.1"/>
    </source>
</evidence>
<protein>
    <submittedName>
        <fullName evidence="1">Uncharacterized protein</fullName>
    </submittedName>
</protein>
<gene>
    <name evidence="1" type="ORF">HMPREF9153_0731</name>
</gene>
<dbReference type="Proteomes" id="UP000005332">
    <property type="component" value="Unassembled WGS sequence"/>
</dbReference>
<organism evidence="1 2">
    <name type="scientific">Cutibacterium avidum ATCC 25577</name>
    <dbReference type="NCBI Taxonomy" id="997355"/>
    <lineage>
        <taxon>Bacteria</taxon>
        <taxon>Bacillati</taxon>
        <taxon>Actinomycetota</taxon>
        <taxon>Actinomycetes</taxon>
        <taxon>Propionibacteriales</taxon>
        <taxon>Propionibacteriaceae</taxon>
        <taxon>Cutibacterium</taxon>
    </lineage>
</organism>